<gene>
    <name evidence="1" type="ORF">H5410_030351</name>
</gene>
<dbReference type="Proteomes" id="UP000824120">
    <property type="component" value="Chromosome 6"/>
</dbReference>
<comment type="caution">
    <text evidence="1">The sequence shown here is derived from an EMBL/GenBank/DDBJ whole genome shotgun (WGS) entry which is preliminary data.</text>
</comment>
<name>A0A9J5YFX6_SOLCO</name>
<dbReference type="EMBL" id="JACXVP010000006">
    <property type="protein sequence ID" value="KAG5598981.1"/>
    <property type="molecule type" value="Genomic_DNA"/>
</dbReference>
<organism evidence="1 2">
    <name type="scientific">Solanum commersonii</name>
    <name type="common">Commerson's wild potato</name>
    <name type="synonym">Commerson's nightshade</name>
    <dbReference type="NCBI Taxonomy" id="4109"/>
    <lineage>
        <taxon>Eukaryota</taxon>
        <taxon>Viridiplantae</taxon>
        <taxon>Streptophyta</taxon>
        <taxon>Embryophyta</taxon>
        <taxon>Tracheophyta</taxon>
        <taxon>Spermatophyta</taxon>
        <taxon>Magnoliopsida</taxon>
        <taxon>eudicotyledons</taxon>
        <taxon>Gunneridae</taxon>
        <taxon>Pentapetalae</taxon>
        <taxon>asterids</taxon>
        <taxon>lamiids</taxon>
        <taxon>Solanales</taxon>
        <taxon>Solanaceae</taxon>
        <taxon>Solanoideae</taxon>
        <taxon>Solaneae</taxon>
        <taxon>Solanum</taxon>
    </lineage>
</organism>
<sequence>MEKRKISLTEISRKEKEEKKNDHNQLVVFKDIVEVPLYISDSNNEEELVERATLCIPSNIIKLSQQFGASFEGKLKDWGKDNWNNWRRRREDILCRLSGLESIMEQRALTDDKLQKAHLAMEFEELAKNEEITWSKRSRVQWLKNGDNTKYFQNSQCS</sequence>
<dbReference type="AlphaFoldDB" id="A0A9J5YFX6"/>
<evidence type="ECO:0000313" key="1">
    <source>
        <dbReference type="EMBL" id="KAG5598981.1"/>
    </source>
</evidence>
<reference evidence="1 2" key="1">
    <citation type="submission" date="2020-09" db="EMBL/GenBank/DDBJ databases">
        <title>De no assembly of potato wild relative species, Solanum commersonii.</title>
        <authorList>
            <person name="Cho K."/>
        </authorList>
    </citation>
    <scope>NUCLEOTIDE SEQUENCE [LARGE SCALE GENOMIC DNA]</scope>
    <source>
        <strain evidence="1">LZ3.2</strain>
        <tissue evidence="1">Leaf</tissue>
    </source>
</reference>
<protein>
    <submittedName>
        <fullName evidence="1">Uncharacterized protein</fullName>
    </submittedName>
</protein>
<evidence type="ECO:0000313" key="2">
    <source>
        <dbReference type="Proteomes" id="UP000824120"/>
    </source>
</evidence>
<proteinExistence type="predicted"/>
<keyword evidence="2" id="KW-1185">Reference proteome</keyword>
<dbReference type="OrthoDB" id="1906115at2759"/>
<accession>A0A9J5YFX6</accession>